<evidence type="ECO:0000259" key="6">
    <source>
        <dbReference type="Pfam" id="PF00155"/>
    </source>
</evidence>
<dbReference type="PANTHER" id="PTHR43525">
    <property type="entry name" value="PROTEIN MALY"/>
    <property type="match status" value="1"/>
</dbReference>
<organism evidence="7 8">
    <name type="scientific">Lapillicoccus jejuensis</name>
    <dbReference type="NCBI Taxonomy" id="402171"/>
    <lineage>
        <taxon>Bacteria</taxon>
        <taxon>Bacillati</taxon>
        <taxon>Actinomycetota</taxon>
        <taxon>Actinomycetes</taxon>
        <taxon>Micrococcales</taxon>
        <taxon>Intrasporangiaceae</taxon>
        <taxon>Lapillicoccus</taxon>
    </lineage>
</organism>
<dbReference type="CDD" id="cd00609">
    <property type="entry name" value="AAT_like"/>
    <property type="match status" value="1"/>
</dbReference>
<name>A0A542DZ07_9MICO</name>
<reference evidence="7 8" key="1">
    <citation type="submission" date="2019-06" db="EMBL/GenBank/DDBJ databases">
        <title>Sequencing the genomes of 1000 actinobacteria strains.</title>
        <authorList>
            <person name="Klenk H.-P."/>
        </authorList>
    </citation>
    <scope>NUCLEOTIDE SEQUENCE [LARGE SCALE GENOMIC DNA]</scope>
    <source>
        <strain evidence="7 8">DSM 18607</strain>
    </source>
</reference>
<evidence type="ECO:0000256" key="2">
    <source>
        <dbReference type="ARBA" id="ARBA00012224"/>
    </source>
</evidence>
<dbReference type="InterPro" id="IPR004839">
    <property type="entry name" value="Aminotransferase_I/II_large"/>
</dbReference>
<dbReference type="Gene3D" id="3.90.1150.10">
    <property type="entry name" value="Aspartate Aminotransferase, domain 1"/>
    <property type="match status" value="1"/>
</dbReference>
<keyword evidence="4 7" id="KW-0456">Lyase</keyword>
<dbReference type="GO" id="GO:0030170">
    <property type="term" value="F:pyridoxal phosphate binding"/>
    <property type="evidence" value="ECO:0007669"/>
    <property type="project" value="InterPro"/>
</dbReference>
<comment type="similarity">
    <text evidence="5">Belongs to the class-II pyridoxal-phosphate-dependent aminotransferase family. MalY/PatB cystathionine beta-lyase subfamily.</text>
</comment>
<comment type="cofactor">
    <cofactor evidence="1">
        <name>pyridoxal 5'-phosphate</name>
        <dbReference type="ChEBI" id="CHEBI:597326"/>
    </cofactor>
</comment>
<dbReference type="Gene3D" id="3.40.640.10">
    <property type="entry name" value="Type I PLP-dependent aspartate aminotransferase-like (Major domain)"/>
    <property type="match status" value="1"/>
</dbReference>
<protein>
    <recommendedName>
        <fullName evidence="2">cysteine-S-conjugate beta-lyase</fullName>
        <ecNumber evidence="2">4.4.1.13</ecNumber>
    </recommendedName>
</protein>
<feature type="domain" description="Aminotransferase class I/classII large" evidence="6">
    <location>
        <begin position="39"/>
        <end position="393"/>
    </location>
</feature>
<dbReference type="InterPro" id="IPR015422">
    <property type="entry name" value="PyrdxlP-dep_Trfase_small"/>
</dbReference>
<dbReference type="SUPFAM" id="SSF53383">
    <property type="entry name" value="PLP-dependent transferases"/>
    <property type="match status" value="1"/>
</dbReference>
<dbReference type="Pfam" id="PF00155">
    <property type="entry name" value="Aminotran_1_2"/>
    <property type="match status" value="1"/>
</dbReference>
<dbReference type="RefSeq" id="WP_141847819.1">
    <property type="nucleotide sequence ID" value="NZ_BAAAPR010000002.1"/>
</dbReference>
<sequence length="401" mass="42764">MTAAAPTPASTTGVVDLDALTADDLRARGTAKWSRYPADVIPLWVAEMDFPTAPVVLDAVRRALDRESLGYPLDAQRSGVADALAGWYEREHGWALDPARIVLVPNVVKGVGLALETVCADAPVVIPTPAYMPFFDVVHLRGLDHVPVPMVRAGDGAGAPWSLDLPGIDAALAAGARTVILCQPHNPLGHVHTREELLGLADVVERHGARVVSDEIHAPLVLEGRHLPYAALSAATARHTVTVVSASKAWNVPGLTCAQLVTSNDDDQEAFSRLPHEKLIGVGTLGIAANVAAYEDGGPWMAQVRERLDANRLLVAEAVASWPGVEHRTNEATYLAWLDLTGLGLDEEPAAWLLREARVALNDGVPFGAPAHRFARLNYATTAPLLDEALTRIGRAVARRG</sequence>
<dbReference type="InterPro" id="IPR015424">
    <property type="entry name" value="PyrdxlP-dep_Trfase"/>
</dbReference>
<dbReference type="EMBL" id="VFMN01000001">
    <property type="protein sequence ID" value="TQJ08286.1"/>
    <property type="molecule type" value="Genomic_DNA"/>
</dbReference>
<dbReference type="Proteomes" id="UP000317893">
    <property type="component" value="Unassembled WGS sequence"/>
</dbReference>
<evidence type="ECO:0000256" key="4">
    <source>
        <dbReference type="ARBA" id="ARBA00023239"/>
    </source>
</evidence>
<gene>
    <name evidence="7" type="ORF">FB458_1370</name>
</gene>
<accession>A0A542DZ07</accession>
<keyword evidence="8" id="KW-1185">Reference proteome</keyword>
<dbReference type="AlphaFoldDB" id="A0A542DZ07"/>
<dbReference type="InterPro" id="IPR051798">
    <property type="entry name" value="Class-II_PLP-Dep_Aminotrans"/>
</dbReference>
<keyword evidence="3" id="KW-0663">Pyridoxal phosphate</keyword>
<comment type="caution">
    <text evidence="7">The sequence shown here is derived from an EMBL/GenBank/DDBJ whole genome shotgun (WGS) entry which is preliminary data.</text>
</comment>
<proteinExistence type="inferred from homology"/>
<dbReference type="GO" id="GO:0047804">
    <property type="term" value="F:cysteine-S-conjugate beta-lyase activity"/>
    <property type="evidence" value="ECO:0007669"/>
    <property type="project" value="UniProtKB-EC"/>
</dbReference>
<dbReference type="InterPro" id="IPR015421">
    <property type="entry name" value="PyrdxlP-dep_Trfase_major"/>
</dbReference>
<evidence type="ECO:0000313" key="7">
    <source>
        <dbReference type="EMBL" id="TQJ08286.1"/>
    </source>
</evidence>
<dbReference type="EC" id="4.4.1.13" evidence="2"/>
<evidence type="ECO:0000256" key="1">
    <source>
        <dbReference type="ARBA" id="ARBA00001933"/>
    </source>
</evidence>
<evidence type="ECO:0000256" key="3">
    <source>
        <dbReference type="ARBA" id="ARBA00022898"/>
    </source>
</evidence>
<evidence type="ECO:0000256" key="5">
    <source>
        <dbReference type="ARBA" id="ARBA00037974"/>
    </source>
</evidence>
<dbReference type="PANTHER" id="PTHR43525:SF2">
    <property type="entry name" value="CYSTATHIONINE BETA-LYASE-RELATED"/>
    <property type="match status" value="1"/>
</dbReference>
<dbReference type="OrthoDB" id="3224382at2"/>
<evidence type="ECO:0000313" key="8">
    <source>
        <dbReference type="Proteomes" id="UP000317893"/>
    </source>
</evidence>